<name>A0A4C1W2P2_EUMVA</name>
<evidence type="ECO:0000313" key="1">
    <source>
        <dbReference type="EMBL" id="GBP44464.1"/>
    </source>
</evidence>
<dbReference type="AlphaFoldDB" id="A0A4C1W2P2"/>
<dbReference type="EMBL" id="BGZK01000453">
    <property type="protein sequence ID" value="GBP44464.1"/>
    <property type="molecule type" value="Genomic_DNA"/>
</dbReference>
<proteinExistence type="predicted"/>
<dbReference type="Proteomes" id="UP000299102">
    <property type="component" value="Unassembled WGS sequence"/>
</dbReference>
<keyword evidence="2" id="KW-1185">Reference proteome</keyword>
<gene>
    <name evidence="1" type="ORF">EVAR_39472_1</name>
</gene>
<organism evidence="1 2">
    <name type="scientific">Eumeta variegata</name>
    <name type="common">Bagworm moth</name>
    <name type="synonym">Eumeta japonica</name>
    <dbReference type="NCBI Taxonomy" id="151549"/>
    <lineage>
        <taxon>Eukaryota</taxon>
        <taxon>Metazoa</taxon>
        <taxon>Ecdysozoa</taxon>
        <taxon>Arthropoda</taxon>
        <taxon>Hexapoda</taxon>
        <taxon>Insecta</taxon>
        <taxon>Pterygota</taxon>
        <taxon>Neoptera</taxon>
        <taxon>Endopterygota</taxon>
        <taxon>Lepidoptera</taxon>
        <taxon>Glossata</taxon>
        <taxon>Ditrysia</taxon>
        <taxon>Tineoidea</taxon>
        <taxon>Psychidae</taxon>
        <taxon>Oiketicinae</taxon>
        <taxon>Eumeta</taxon>
    </lineage>
</organism>
<protein>
    <submittedName>
        <fullName evidence="1">Uncharacterized protein</fullName>
    </submittedName>
</protein>
<reference evidence="1 2" key="1">
    <citation type="journal article" date="2019" name="Commun. Biol.">
        <title>The bagworm genome reveals a unique fibroin gene that provides high tensile strength.</title>
        <authorList>
            <person name="Kono N."/>
            <person name="Nakamura H."/>
            <person name="Ohtoshi R."/>
            <person name="Tomita M."/>
            <person name="Numata K."/>
            <person name="Arakawa K."/>
        </authorList>
    </citation>
    <scope>NUCLEOTIDE SEQUENCE [LARGE SCALE GENOMIC DNA]</scope>
</reference>
<accession>A0A4C1W2P2</accession>
<sequence>MSSSALNHRGLAYAITARCDRLAPARAWRLNSVRCPDVYGAHKEVYTPEQYALRRATITLSLTKRRLTRGRRRPDPAV</sequence>
<comment type="caution">
    <text evidence="1">The sequence shown here is derived from an EMBL/GenBank/DDBJ whole genome shotgun (WGS) entry which is preliminary data.</text>
</comment>
<evidence type="ECO:0000313" key="2">
    <source>
        <dbReference type="Proteomes" id="UP000299102"/>
    </source>
</evidence>